<keyword evidence="2" id="KW-1185">Reference proteome</keyword>
<dbReference type="RefSeq" id="WP_158422581.1">
    <property type="nucleotide sequence ID" value="NZ_JAOQJL010000040.1"/>
</dbReference>
<sequence length="88" mass="10274">MIQYNICVKNIPAFRKYANMIVRFNISGFVKVKNTEINMYDILEIISQGSVDSMILILTKYNPEQVPELEAYMKESHLWAKQTNISNQ</sequence>
<dbReference type="EMBL" id="JAOQJL010000040">
    <property type="protein sequence ID" value="MCU6766791.1"/>
    <property type="molecule type" value="Genomic_DNA"/>
</dbReference>
<accession>A0ABT2TX24</accession>
<evidence type="ECO:0008006" key="3">
    <source>
        <dbReference type="Google" id="ProtNLM"/>
    </source>
</evidence>
<reference evidence="1 2" key="1">
    <citation type="journal article" date="2021" name="ISME Commun">
        <title>Automated analysis of genomic sequences facilitates high-throughput and comprehensive description of bacteria.</title>
        <authorList>
            <person name="Hitch T.C.A."/>
        </authorList>
    </citation>
    <scope>NUCLEOTIDE SEQUENCE [LARGE SCALE GENOMIC DNA]</scope>
    <source>
        <strain evidence="1 2">Sanger_23</strain>
    </source>
</reference>
<evidence type="ECO:0000313" key="1">
    <source>
        <dbReference type="EMBL" id="MCU6766791.1"/>
    </source>
</evidence>
<gene>
    <name evidence="1" type="ORF">OCV61_15515</name>
</gene>
<dbReference type="Proteomes" id="UP001652409">
    <property type="component" value="Unassembled WGS sequence"/>
</dbReference>
<comment type="caution">
    <text evidence="1">The sequence shown here is derived from an EMBL/GenBank/DDBJ whole genome shotgun (WGS) entry which is preliminary data.</text>
</comment>
<name>A0ABT2TX24_9FIRM</name>
<organism evidence="1 2">
    <name type="scientific">Blautia ammoniilytica</name>
    <dbReference type="NCBI Taxonomy" id="2981782"/>
    <lineage>
        <taxon>Bacteria</taxon>
        <taxon>Bacillati</taxon>
        <taxon>Bacillota</taxon>
        <taxon>Clostridia</taxon>
        <taxon>Lachnospirales</taxon>
        <taxon>Lachnospiraceae</taxon>
        <taxon>Blautia</taxon>
    </lineage>
</organism>
<proteinExistence type="predicted"/>
<evidence type="ECO:0000313" key="2">
    <source>
        <dbReference type="Proteomes" id="UP001652409"/>
    </source>
</evidence>
<protein>
    <recommendedName>
        <fullName evidence="3">Resolvase/invertase-type recombinase catalytic domain-containing protein</fullName>
    </recommendedName>
</protein>